<evidence type="ECO:0000256" key="4">
    <source>
        <dbReference type="ARBA" id="ARBA00013858"/>
    </source>
</evidence>
<dbReference type="Pfam" id="PF02391">
    <property type="entry name" value="MoaE"/>
    <property type="match status" value="1"/>
</dbReference>
<proteinExistence type="inferred from homology"/>
<dbReference type="Gene3D" id="3.10.20.30">
    <property type="match status" value="1"/>
</dbReference>
<evidence type="ECO:0000256" key="12">
    <source>
        <dbReference type="ARBA" id="ARBA00049878"/>
    </source>
</evidence>
<comment type="subunit">
    <text evidence="7">Heterotetramer of 2 MoaD subunits and 2 MoaE subunits. Also stable as homodimer. The enzyme changes between these two forms during catalysis.</text>
</comment>
<dbReference type="AlphaFoldDB" id="A0A3P3U4N1"/>
<evidence type="ECO:0000256" key="3">
    <source>
        <dbReference type="ARBA" id="ARBA00011950"/>
    </source>
</evidence>
<dbReference type="FunFam" id="3.90.1170.40:FF:000003">
    <property type="entry name" value="Molybdopterin converting factor subunit 2"/>
    <property type="match status" value="1"/>
</dbReference>
<dbReference type="Pfam" id="PF02597">
    <property type="entry name" value="ThiS"/>
    <property type="match status" value="1"/>
</dbReference>
<dbReference type="CDD" id="cd00754">
    <property type="entry name" value="Ubl_MoaD"/>
    <property type="match status" value="1"/>
</dbReference>
<evidence type="ECO:0000256" key="8">
    <source>
        <dbReference type="ARBA" id="ARBA00029745"/>
    </source>
</evidence>
<evidence type="ECO:0000256" key="10">
    <source>
        <dbReference type="ARBA" id="ARBA00030781"/>
    </source>
</evidence>
<evidence type="ECO:0000256" key="7">
    <source>
        <dbReference type="ARBA" id="ARBA00026066"/>
    </source>
</evidence>
<dbReference type="RefSeq" id="WP_128632333.1">
    <property type="nucleotide sequence ID" value="NZ_RRCN01000001.1"/>
</dbReference>
<dbReference type="GO" id="GO:0030366">
    <property type="term" value="F:molybdopterin synthase activity"/>
    <property type="evidence" value="ECO:0007669"/>
    <property type="project" value="UniProtKB-EC"/>
</dbReference>
<reference evidence="13 14" key="1">
    <citation type="submission" date="2018-11" db="EMBL/GenBank/DDBJ databases">
        <title>Genome sequencing of Paenibacillus sp. KCOM 3021 (= ChDC PVNT-B20).</title>
        <authorList>
            <person name="Kook J.-K."/>
            <person name="Park S.-N."/>
            <person name="Lim Y.K."/>
        </authorList>
    </citation>
    <scope>NUCLEOTIDE SEQUENCE [LARGE SCALE GENOMIC DNA]</scope>
    <source>
        <strain evidence="13 14">KCOM 3021</strain>
    </source>
</reference>
<evidence type="ECO:0000313" key="13">
    <source>
        <dbReference type="EMBL" id="RRJ64528.1"/>
    </source>
</evidence>
<dbReference type="Proteomes" id="UP000267017">
    <property type="component" value="Unassembled WGS sequence"/>
</dbReference>
<keyword evidence="6" id="KW-0501">Molybdenum cofactor biosynthesis</keyword>
<dbReference type="SUPFAM" id="SSF54285">
    <property type="entry name" value="MoaD/ThiS"/>
    <property type="match status" value="1"/>
</dbReference>
<comment type="catalytic activity">
    <reaction evidence="12">
        <text>2 [molybdopterin-synthase sulfur-carrier protein]-C-terminal-Gly-aminoethanethioate + cyclic pyranopterin phosphate + H2O = molybdopterin + 2 [molybdopterin-synthase sulfur-carrier protein]-C-terminal Gly-Gly + 2 H(+)</text>
        <dbReference type="Rhea" id="RHEA:26333"/>
        <dbReference type="Rhea" id="RHEA-COMP:12202"/>
        <dbReference type="Rhea" id="RHEA-COMP:19907"/>
        <dbReference type="ChEBI" id="CHEBI:15377"/>
        <dbReference type="ChEBI" id="CHEBI:15378"/>
        <dbReference type="ChEBI" id="CHEBI:58698"/>
        <dbReference type="ChEBI" id="CHEBI:59648"/>
        <dbReference type="ChEBI" id="CHEBI:90778"/>
        <dbReference type="ChEBI" id="CHEBI:232372"/>
        <dbReference type="EC" id="2.8.1.12"/>
    </reaction>
</comment>
<dbReference type="EMBL" id="RRCN01000001">
    <property type="protein sequence ID" value="RRJ64528.1"/>
    <property type="molecule type" value="Genomic_DNA"/>
</dbReference>
<sequence length="250" mass="27040">MNIKIALFAGLADRIGASSLDFAYPQPELQQVTATQLKEALAAAYPAASTLIDASFVAVNQEYAAGDAVITEHDEVALIPPVSGGENAAEDGESQAEGDLYVITEEPISAEEVSRKVITPAHGASLAFIGTTREWTEGRRTVHLEYEAYVPMALAKLRQIGAELGEKWPGTRCAISHRIGRVGLAEISVVIAVSAPHRDSCYEASRYAIERLKQIVPIWKKEIWEDGSEWKGHGLGPWNPSVPGTYSSVR</sequence>
<comment type="pathway">
    <text evidence="1">Cofactor biosynthesis; molybdopterin biosynthesis.</text>
</comment>
<evidence type="ECO:0000256" key="11">
    <source>
        <dbReference type="ARBA" id="ARBA00032474"/>
    </source>
</evidence>
<name>A0A3P3U4N1_9BACL</name>
<dbReference type="OrthoDB" id="9803224at2"/>
<dbReference type="CDD" id="cd00756">
    <property type="entry name" value="MoaE"/>
    <property type="match status" value="1"/>
</dbReference>
<dbReference type="InterPro" id="IPR003448">
    <property type="entry name" value="Mopterin_biosynth_MoaE"/>
</dbReference>
<dbReference type="EC" id="2.8.1.12" evidence="3"/>
<dbReference type="PANTHER" id="PTHR23404">
    <property type="entry name" value="MOLYBDOPTERIN SYNTHASE RELATED"/>
    <property type="match status" value="1"/>
</dbReference>
<evidence type="ECO:0000313" key="14">
    <source>
        <dbReference type="Proteomes" id="UP000267017"/>
    </source>
</evidence>
<evidence type="ECO:0000256" key="1">
    <source>
        <dbReference type="ARBA" id="ARBA00005046"/>
    </source>
</evidence>
<dbReference type="InterPro" id="IPR012675">
    <property type="entry name" value="Beta-grasp_dom_sf"/>
</dbReference>
<dbReference type="InterPro" id="IPR036563">
    <property type="entry name" value="MoaE_sf"/>
</dbReference>
<organism evidence="13 14">
    <name type="scientific">Paenibacillus oralis</name>
    <dbReference type="NCBI Taxonomy" id="2490856"/>
    <lineage>
        <taxon>Bacteria</taxon>
        <taxon>Bacillati</taxon>
        <taxon>Bacillota</taxon>
        <taxon>Bacilli</taxon>
        <taxon>Bacillales</taxon>
        <taxon>Paenibacillaceae</taxon>
        <taxon>Paenibacillus</taxon>
    </lineage>
</organism>
<gene>
    <name evidence="13" type="ORF">EHV15_17545</name>
</gene>
<keyword evidence="14" id="KW-1185">Reference proteome</keyword>
<dbReference type="SUPFAM" id="SSF54690">
    <property type="entry name" value="Molybdopterin synthase subunit MoaE"/>
    <property type="match status" value="1"/>
</dbReference>
<evidence type="ECO:0000256" key="5">
    <source>
        <dbReference type="ARBA" id="ARBA00022679"/>
    </source>
</evidence>
<accession>A0A3P3U4N1</accession>
<keyword evidence="5" id="KW-0808">Transferase</keyword>
<comment type="similarity">
    <text evidence="2">Belongs to the MoaE family.</text>
</comment>
<dbReference type="GO" id="GO:0006777">
    <property type="term" value="P:Mo-molybdopterin cofactor biosynthetic process"/>
    <property type="evidence" value="ECO:0007669"/>
    <property type="project" value="UniProtKB-KW"/>
</dbReference>
<dbReference type="InterPro" id="IPR003749">
    <property type="entry name" value="ThiS/MoaD-like"/>
</dbReference>
<dbReference type="Gene3D" id="3.90.1170.40">
    <property type="entry name" value="Molybdopterin biosynthesis MoaE subunit"/>
    <property type="match status" value="1"/>
</dbReference>
<evidence type="ECO:0000256" key="6">
    <source>
        <dbReference type="ARBA" id="ARBA00023150"/>
    </source>
</evidence>
<evidence type="ECO:0000256" key="2">
    <source>
        <dbReference type="ARBA" id="ARBA00005426"/>
    </source>
</evidence>
<protein>
    <recommendedName>
        <fullName evidence="4">Molybdopterin synthase catalytic subunit</fullName>
        <ecNumber evidence="3">2.8.1.12</ecNumber>
    </recommendedName>
    <alternativeName>
        <fullName evidence="10">MPT synthase subunit 2</fullName>
    </alternativeName>
    <alternativeName>
        <fullName evidence="8">Molybdenum cofactor biosynthesis protein E</fullName>
    </alternativeName>
    <alternativeName>
        <fullName evidence="9">Molybdopterin-converting factor large subunit</fullName>
    </alternativeName>
    <alternativeName>
        <fullName evidence="11">Molybdopterin-converting factor subunit 2</fullName>
    </alternativeName>
</protein>
<dbReference type="InterPro" id="IPR016155">
    <property type="entry name" value="Mopterin_synth/thiamin_S_b"/>
</dbReference>
<evidence type="ECO:0000256" key="9">
    <source>
        <dbReference type="ARBA" id="ARBA00030407"/>
    </source>
</evidence>
<comment type="caution">
    <text evidence="13">The sequence shown here is derived from an EMBL/GenBank/DDBJ whole genome shotgun (WGS) entry which is preliminary data.</text>
</comment>